<dbReference type="InterPro" id="IPR041698">
    <property type="entry name" value="Methyltransf_25"/>
</dbReference>
<dbReference type="PANTHER" id="PTHR42912">
    <property type="entry name" value="METHYLTRANSFERASE"/>
    <property type="match status" value="1"/>
</dbReference>
<proteinExistence type="predicted"/>
<dbReference type="Gene3D" id="3.40.50.150">
    <property type="entry name" value="Vaccinia Virus protein VP39"/>
    <property type="match status" value="1"/>
</dbReference>
<evidence type="ECO:0000313" key="3">
    <source>
        <dbReference type="EMBL" id="VBA49963.1"/>
    </source>
</evidence>
<keyword evidence="3" id="KW-0808">Transferase</keyword>
<dbReference type="EMBL" id="UPHU01000001">
    <property type="protein sequence ID" value="VBA49963.1"/>
    <property type="molecule type" value="Genomic_DNA"/>
</dbReference>
<protein>
    <submittedName>
        <fullName evidence="3">Ubiquinone/menaquinone biosynthesis C-methyltransferase UbiE</fullName>
        <ecNumber evidence="3">2.1.1.163</ecNumber>
    </submittedName>
</protein>
<dbReference type="GO" id="GO:0043770">
    <property type="term" value="F:demethylmenaquinone methyltransferase activity"/>
    <property type="evidence" value="ECO:0007669"/>
    <property type="project" value="UniProtKB-EC"/>
</dbReference>
<dbReference type="SUPFAM" id="SSF53335">
    <property type="entry name" value="S-adenosyl-L-methionine-dependent methyltransferases"/>
    <property type="match status" value="1"/>
</dbReference>
<gene>
    <name evidence="3" type="primary">ubiE_3</name>
    <name evidence="3" type="ORF">LAUMK142_02282</name>
</gene>
<dbReference type="Proteomes" id="UP000268285">
    <property type="component" value="Unassembled WGS sequence"/>
</dbReference>
<name>A0A498QT32_9MYCO</name>
<keyword evidence="1 3" id="KW-0489">Methyltransferase</keyword>
<sequence length="235" mass="25498">MGLTGRMPTGHQHRRSMGWVLSYPYTYELVAEFWFRGRRARVWDRLVGLSGAAAGERVLDVGCGTGYFARRIAGAVGSGGSVVGIDPSQSMLDYARRHAPANCTFVAAGAEDLPLPDQSFDLVVSSLSFHHFPVERRADAVFEMFRVLRPGGRLFVADLRPSAGGALHRIVSVFSAHAKEREVIGQLGDLVTDAGFSITSSGEVSRLHYIAARRPDVGESGDRSAWAHVAEGLDR</sequence>
<dbReference type="AlphaFoldDB" id="A0A498QT32"/>
<dbReference type="CDD" id="cd02440">
    <property type="entry name" value="AdoMet_MTases"/>
    <property type="match status" value="1"/>
</dbReference>
<dbReference type="InterPro" id="IPR029063">
    <property type="entry name" value="SAM-dependent_MTases_sf"/>
</dbReference>
<evidence type="ECO:0000256" key="1">
    <source>
        <dbReference type="ARBA" id="ARBA00022603"/>
    </source>
</evidence>
<dbReference type="OrthoDB" id="9808140at2"/>
<keyword evidence="4" id="KW-1185">Reference proteome</keyword>
<feature type="domain" description="Methyltransferase" evidence="2">
    <location>
        <begin position="58"/>
        <end position="152"/>
    </location>
</feature>
<dbReference type="GO" id="GO:0032259">
    <property type="term" value="P:methylation"/>
    <property type="evidence" value="ECO:0007669"/>
    <property type="project" value="UniProtKB-KW"/>
</dbReference>
<dbReference type="EC" id="2.1.1.163" evidence="3"/>
<dbReference type="PANTHER" id="PTHR42912:SF93">
    <property type="entry name" value="N6-ADENOSINE-METHYLTRANSFERASE TMT1A"/>
    <property type="match status" value="1"/>
</dbReference>
<accession>A0A498QT32</accession>
<evidence type="ECO:0000259" key="2">
    <source>
        <dbReference type="Pfam" id="PF13649"/>
    </source>
</evidence>
<dbReference type="Pfam" id="PF13649">
    <property type="entry name" value="Methyltransf_25"/>
    <property type="match status" value="1"/>
</dbReference>
<dbReference type="InterPro" id="IPR050508">
    <property type="entry name" value="Methyltransf_Superfamily"/>
</dbReference>
<organism evidence="3 4">
    <name type="scientific">Mycobacterium pseudokansasii</name>
    <dbReference type="NCBI Taxonomy" id="2341080"/>
    <lineage>
        <taxon>Bacteria</taxon>
        <taxon>Bacillati</taxon>
        <taxon>Actinomycetota</taxon>
        <taxon>Actinomycetes</taxon>
        <taxon>Mycobacteriales</taxon>
        <taxon>Mycobacteriaceae</taxon>
        <taxon>Mycobacterium</taxon>
    </lineage>
</organism>
<reference evidence="3 4" key="1">
    <citation type="submission" date="2018-09" db="EMBL/GenBank/DDBJ databases">
        <authorList>
            <person name="Tagini F."/>
        </authorList>
    </citation>
    <scope>NUCLEOTIDE SEQUENCE [LARGE SCALE GENOMIC DNA]</scope>
    <source>
        <strain evidence="3 4">MK142</strain>
    </source>
</reference>
<keyword evidence="3" id="KW-0830">Ubiquinone</keyword>
<evidence type="ECO:0000313" key="4">
    <source>
        <dbReference type="Proteomes" id="UP000268285"/>
    </source>
</evidence>